<evidence type="ECO:0000256" key="1">
    <source>
        <dbReference type="SAM" id="MobiDB-lite"/>
    </source>
</evidence>
<dbReference type="RefSeq" id="WP_306749268.1">
    <property type="nucleotide sequence ID" value="NZ_NSDM01000013.1"/>
</dbReference>
<keyword evidence="4" id="KW-1185">Reference proteome</keyword>
<evidence type="ECO:0000313" key="4">
    <source>
        <dbReference type="Proteomes" id="UP001225605"/>
    </source>
</evidence>
<keyword evidence="2" id="KW-1133">Transmembrane helix</keyword>
<name>A0ABU0X6B1_9PSEU</name>
<evidence type="ECO:0000313" key="3">
    <source>
        <dbReference type="EMBL" id="MDQ2587663.1"/>
    </source>
</evidence>
<keyword evidence="2" id="KW-0472">Membrane</keyword>
<dbReference type="Proteomes" id="UP001225605">
    <property type="component" value="Unassembled WGS sequence"/>
</dbReference>
<dbReference type="Pfam" id="PF04341">
    <property type="entry name" value="DUF485"/>
    <property type="match status" value="1"/>
</dbReference>
<protein>
    <recommendedName>
        <fullName evidence="5">DUF485 domain-containing protein</fullName>
    </recommendedName>
</protein>
<proteinExistence type="predicted"/>
<gene>
    <name evidence="3" type="ORF">CKY47_27480</name>
</gene>
<reference evidence="3 4" key="1">
    <citation type="submission" date="2017-06" db="EMBL/GenBank/DDBJ databases">
        <title>Cultured bacterium strain Saccharothrix yanglingensis Hhs.015.</title>
        <authorList>
            <person name="Xia Y."/>
        </authorList>
    </citation>
    <scope>NUCLEOTIDE SEQUENCE [LARGE SCALE GENOMIC DNA]</scope>
    <source>
        <strain evidence="3 4">Hhs.015</strain>
    </source>
</reference>
<comment type="caution">
    <text evidence="3">The sequence shown here is derived from an EMBL/GenBank/DDBJ whole genome shotgun (WGS) entry which is preliminary data.</text>
</comment>
<evidence type="ECO:0008006" key="5">
    <source>
        <dbReference type="Google" id="ProtNLM"/>
    </source>
</evidence>
<feature type="transmembrane region" description="Helical" evidence="2">
    <location>
        <begin position="62"/>
        <end position="87"/>
    </location>
</feature>
<dbReference type="InterPro" id="IPR007436">
    <property type="entry name" value="DUF485"/>
</dbReference>
<organism evidence="3 4">
    <name type="scientific">Saccharothrix yanglingensis</name>
    <dbReference type="NCBI Taxonomy" id="659496"/>
    <lineage>
        <taxon>Bacteria</taxon>
        <taxon>Bacillati</taxon>
        <taxon>Actinomycetota</taxon>
        <taxon>Actinomycetes</taxon>
        <taxon>Pseudonocardiales</taxon>
        <taxon>Pseudonocardiaceae</taxon>
        <taxon>Saccharothrix</taxon>
    </lineage>
</organism>
<dbReference type="EMBL" id="NSDM01000013">
    <property type="protein sequence ID" value="MDQ2587663.1"/>
    <property type="molecule type" value="Genomic_DNA"/>
</dbReference>
<evidence type="ECO:0000256" key="2">
    <source>
        <dbReference type="SAM" id="Phobius"/>
    </source>
</evidence>
<sequence length="135" mass="14809">MTGPGSPGSHPPGPPKQRVVVTSPRTRAPRAPRPYPASREIDEQSELGAVYMRSLIRTQRRLGLLLCAVVCGSVAALPLVFTLAPSIAVRRLLGLPLPWLLLGVLVFPVFVLAGWFYVRQAERGEREFAELVERS</sequence>
<accession>A0ABU0X6B1</accession>
<feature type="region of interest" description="Disordered" evidence="1">
    <location>
        <begin position="1"/>
        <end position="38"/>
    </location>
</feature>
<keyword evidence="2" id="KW-0812">Transmembrane</keyword>
<feature type="transmembrane region" description="Helical" evidence="2">
    <location>
        <begin position="99"/>
        <end position="118"/>
    </location>
</feature>